<keyword evidence="2" id="KW-0732">Signal</keyword>
<feature type="chain" id="PRO_5025607772" description="Osmotin, thaumatin-like protein" evidence="2">
    <location>
        <begin position="30"/>
        <end position="293"/>
    </location>
</feature>
<accession>A0A6A6SF10</accession>
<dbReference type="EMBL" id="MU006776">
    <property type="protein sequence ID" value="KAF2646416.1"/>
    <property type="molecule type" value="Genomic_DNA"/>
</dbReference>
<evidence type="ECO:0000313" key="3">
    <source>
        <dbReference type="EMBL" id="KAF2646416.1"/>
    </source>
</evidence>
<evidence type="ECO:0000256" key="1">
    <source>
        <dbReference type="SAM" id="MobiDB-lite"/>
    </source>
</evidence>
<feature type="signal peptide" evidence="2">
    <location>
        <begin position="1"/>
        <end position="29"/>
    </location>
</feature>
<keyword evidence="4" id="KW-1185">Reference proteome</keyword>
<gene>
    <name evidence="3" type="ORF">P280DRAFT_10451</name>
</gene>
<evidence type="ECO:0000313" key="4">
    <source>
        <dbReference type="Proteomes" id="UP000799753"/>
    </source>
</evidence>
<dbReference type="InterPro" id="IPR006771">
    <property type="entry name" value="CetA-like"/>
</dbReference>
<dbReference type="Proteomes" id="UP000799753">
    <property type="component" value="Unassembled WGS sequence"/>
</dbReference>
<dbReference type="OrthoDB" id="5144514at2759"/>
<feature type="region of interest" description="Disordered" evidence="1">
    <location>
        <begin position="74"/>
        <end position="93"/>
    </location>
</feature>
<protein>
    <recommendedName>
        <fullName evidence="5">Osmotin, thaumatin-like protein</fullName>
    </recommendedName>
</protein>
<dbReference type="AlphaFoldDB" id="A0A6A6SF10"/>
<evidence type="ECO:0008006" key="5">
    <source>
        <dbReference type="Google" id="ProtNLM"/>
    </source>
</evidence>
<evidence type="ECO:0000256" key="2">
    <source>
        <dbReference type="SAM" id="SignalP"/>
    </source>
</evidence>
<feature type="compositionally biased region" description="Low complexity" evidence="1">
    <location>
        <begin position="74"/>
        <end position="85"/>
    </location>
</feature>
<dbReference type="Pfam" id="PF04681">
    <property type="entry name" value="Bys1"/>
    <property type="match status" value="1"/>
</dbReference>
<name>A0A6A6SF10_9PLEO</name>
<proteinExistence type="predicted"/>
<sequence length="293" mass="30911">MLNYFDERGSLLLVMNVLLAALLAQAVRGCADITVTETVWVTATNVASGVSSLASTSSSLVVVPTSTPPLPVTSSLSTTTVLPTSQTGGPGPSATYNPLPLPAIAKTASPHNFNALVNREGLTVIHNSCNYTLFLTVNPPQCGGIVHGHEIAAGETYTEPIRSCPDDSGISLQITSKVHTKPILVEYSERNGISYDLSFIDCLEKTTTNMSGCAGWDEGHQCGSASGCPVFACQPGEYCDRTSYTIPEYGLTEANKDERNPVPAPVGWCKANSGIVWEICAGSQMAMARKYSG</sequence>
<reference evidence="3" key="1">
    <citation type="journal article" date="2020" name="Stud. Mycol.">
        <title>101 Dothideomycetes genomes: a test case for predicting lifestyles and emergence of pathogens.</title>
        <authorList>
            <person name="Haridas S."/>
            <person name="Albert R."/>
            <person name="Binder M."/>
            <person name="Bloem J."/>
            <person name="Labutti K."/>
            <person name="Salamov A."/>
            <person name="Andreopoulos B."/>
            <person name="Baker S."/>
            <person name="Barry K."/>
            <person name="Bills G."/>
            <person name="Bluhm B."/>
            <person name="Cannon C."/>
            <person name="Castanera R."/>
            <person name="Culley D."/>
            <person name="Daum C."/>
            <person name="Ezra D."/>
            <person name="Gonzalez J."/>
            <person name="Henrissat B."/>
            <person name="Kuo A."/>
            <person name="Liang C."/>
            <person name="Lipzen A."/>
            <person name="Lutzoni F."/>
            <person name="Magnuson J."/>
            <person name="Mondo S."/>
            <person name="Nolan M."/>
            <person name="Ohm R."/>
            <person name="Pangilinan J."/>
            <person name="Park H.-J."/>
            <person name="Ramirez L."/>
            <person name="Alfaro M."/>
            <person name="Sun H."/>
            <person name="Tritt A."/>
            <person name="Yoshinaga Y."/>
            <person name="Zwiers L.-H."/>
            <person name="Turgeon B."/>
            <person name="Goodwin S."/>
            <person name="Spatafora J."/>
            <person name="Crous P."/>
            <person name="Grigoriev I."/>
        </authorList>
    </citation>
    <scope>NUCLEOTIDE SEQUENCE</scope>
    <source>
        <strain evidence="3">CBS 473.64</strain>
    </source>
</reference>
<organism evidence="3 4">
    <name type="scientific">Massarina eburnea CBS 473.64</name>
    <dbReference type="NCBI Taxonomy" id="1395130"/>
    <lineage>
        <taxon>Eukaryota</taxon>
        <taxon>Fungi</taxon>
        <taxon>Dikarya</taxon>
        <taxon>Ascomycota</taxon>
        <taxon>Pezizomycotina</taxon>
        <taxon>Dothideomycetes</taxon>
        <taxon>Pleosporomycetidae</taxon>
        <taxon>Pleosporales</taxon>
        <taxon>Massarineae</taxon>
        <taxon>Massarinaceae</taxon>
        <taxon>Massarina</taxon>
    </lineage>
</organism>